<dbReference type="SUPFAM" id="SSF81606">
    <property type="entry name" value="PP2C-like"/>
    <property type="match status" value="1"/>
</dbReference>
<dbReference type="InterPro" id="IPR029016">
    <property type="entry name" value="GAF-like_dom_sf"/>
</dbReference>
<evidence type="ECO:0000259" key="3">
    <source>
        <dbReference type="SMART" id="SM00065"/>
    </source>
</evidence>
<dbReference type="InterPro" id="IPR036457">
    <property type="entry name" value="PPM-type-like_dom_sf"/>
</dbReference>
<feature type="compositionally biased region" description="Pro residues" evidence="2">
    <location>
        <begin position="100"/>
        <end position="158"/>
    </location>
</feature>
<organism evidence="5 6">
    <name type="scientific">Streptomyces pactum</name>
    <dbReference type="NCBI Taxonomy" id="68249"/>
    <lineage>
        <taxon>Bacteria</taxon>
        <taxon>Bacillati</taxon>
        <taxon>Actinomycetota</taxon>
        <taxon>Actinomycetes</taxon>
        <taxon>Kitasatosporales</taxon>
        <taxon>Streptomycetaceae</taxon>
        <taxon>Streptomyces</taxon>
    </lineage>
</organism>
<feature type="domain" description="GAF" evidence="3">
    <location>
        <begin position="189"/>
        <end position="369"/>
    </location>
</feature>
<keyword evidence="6" id="KW-1185">Reference proteome</keyword>
<dbReference type="SMART" id="SM00065">
    <property type="entry name" value="GAF"/>
    <property type="match status" value="1"/>
</dbReference>
<dbReference type="Pfam" id="PF01590">
    <property type="entry name" value="GAF"/>
    <property type="match status" value="1"/>
</dbReference>
<evidence type="ECO:0000259" key="4">
    <source>
        <dbReference type="SMART" id="SM00331"/>
    </source>
</evidence>
<accession>A0ABS0NKM3</accession>
<feature type="region of interest" description="Disordered" evidence="2">
    <location>
        <begin position="249"/>
        <end position="276"/>
    </location>
</feature>
<dbReference type="InterPro" id="IPR003018">
    <property type="entry name" value="GAF"/>
</dbReference>
<comment type="caution">
    <text evidence="5">The sequence shown here is derived from an EMBL/GenBank/DDBJ whole genome shotgun (WGS) entry which is preliminary data.</text>
</comment>
<reference evidence="5 6" key="1">
    <citation type="submission" date="2020-09" db="EMBL/GenBank/DDBJ databases">
        <title>Biosynthesis of the nuclear factor of activated T cells inhibitor NFAT-133 and its congeners in Streptomyces pactum.</title>
        <authorList>
            <person name="Zhou W."/>
            <person name="Posri P."/>
            <person name="Abugrain M.E."/>
            <person name="Weisberg A.J."/>
            <person name="Chang J.H."/>
            <person name="Mahmud T."/>
        </authorList>
    </citation>
    <scope>NUCLEOTIDE SEQUENCE [LARGE SCALE GENOMIC DNA]</scope>
    <source>
        <strain evidence="5 6">ATCC 27456</strain>
    </source>
</reference>
<dbReference type="EMBL" id="JACYXC010000001">
    <property type="protein sequence ID" value="MBH5335740.1"/>
    <property type="molecule type" value="Genomic_DNA"/>
</dbReference>
<evidence type="ECO:0000256" key="2">
    <source>
        <dbReference type="SAM" id="MobiDB-lite"/>
    </source>
</evidence>
<sequence>MPRVRPTRARERRRPRAPGPQVPPPRALRPREPRGRPARPRTACPSPSRVPVPHPPPRTDRGPETPLGPERPAPTSRTRHRPALRPSHRPGHRPSHHPNPRPVPPARRPNPPPEPRIVPPPAPPWASPAPGPGAPAAGPSPAPGDPSPTPAPSAPPADPGRTGPSTPSTSPDPAAEPAAGPAPGPGLADRLALLAEVTTVLTSTLNLDEALRRLVGLVVPRLADWAVIDLIGERSEVRRVAVVHHEPGGGVSRREDFEGPLPPVPEASGTPLSRVLRGAPPRLVRPEDYTEPPDSGLAAKQIELFRETGMHSAILAPLRGRRQRVLGALTLGRSDQPAPYQPSDLALVDDMARRAGLAVENARLYERQQQVAETMQRHLLPPLPKLRDLEMAARYLPAPHSSQVGGDWYDAFTLPDGALALVVGDVMGHDLQAAANMSQARNMLRAFAWDTNDPPSRIVAKLDHALTNIGEATMASVLFARLTREGPGRWQLHWTNAGHPPPLLVDYDGRIRFLDQALGTLVGTGMVVPRGDATTPLPSQSTVLFYTDGLIESPRTAVTDGLAELGRHAATLVRRPLDDFCDALVRTVRPAENEDDVAVLALRTPASEAT</sequence>
<dbReference type="InterPro" id="IPR001932">
    <property type="entry name" value="PPM-type_phosphatase-like_dom"/>
</dbReference>
<dbReference type="Proteomes" id="UP000807371">
    <property type="component" value="Unassembled WGS sequence"/>
</dbReference>
<dbReference type="SMART" id="SM00331">
    <property type="entry name" value="PP2C_SIG"/>
    <property type="match status" value="1"/>
</dbReference>
<evidence type="ECO:0000256" key="1">
    <source>
        <dbReference type="ARBA" id="ARBA00022801"/>
    </source>
</evidence>
<dbReference type="PANTHER" id="PTHR43156">
    <property type="entry name" value="STAGE II SPORULATION PROTEIN E-RELATED"/>
    <property type="match status" value="1"/>
</dbReference>
<dbReference type="SUPFAM" id="SSF55781">
    <property type="entry name" value="GAF domain-like"/>
    <property type="match status" value="1"/>
</dbReference>
<dbReference type="PANTHER" id="PTHR43156:SF2">
    <property type="entry name" value="STAGE II SPORULATION PROTEIN E"/>
    <property type="match status" value="1"/>
</dbReference>
<evidence type="ECO:0000313" key="5">
    <source>
        <dbReference type="EMBL" id="MBH5335740.1"/>
    </source>
</evidence>
<dbReference type="Gene3D" id="3.60.40.10">
    <property type="entry name" value="PPM-type phosphatase domain"/>
    <property type="match status" value="1"/>
</dbReference>
<feature type="domain" description="PPM-type phosphatase" evidence="4">
    <location>
        <begin position="386"/>
        <end position="604"/>
    </location>
</feature>
<feature type="compositionally biased region" description="Pro residues" evidence="2">
    <location>
        <begin position="17"/>
        <end position="27"/>
    </location>
</feature>
<dbReference type="InterPro" id="IPR052016">
    <property type="entry name" value="Bact_Sigma-Reg"/>
</dbReference>
<keyword evidence="1" id="KW-0378">Hydrolase</keyword>
<feature type="compositionally biased region" description="Low complexity" evidence="2">
    <location>
        <begin position="159"/>
        <end position="185"/>
    </location>
</feature>
<protein>
    <submittedName>
        <fullName evidence="5">SpoIIE family protein phosphatase</fullName>
    </submittedName>
</protein>
<gene>
    <name evidence="5" type="ORF">IHE55_13410</name>
</gene>
<proteinExistence type="predicted"/>
<dbReference type="Gene3D" id="3.30.450.40">
    <property type="match status" value="1"/>
</dbReference>
<feature type="compositionally biased region" description="Basic residues" evidence="2">
    <location>
        <begin position="1"/>
        <end position="16"/>
    </location>
</feature>
<feature type="region of interest" description="Disordered" evidence="2">
    <location>
        <begin position="1"/>
        <end position="185"/>
    </location>
</feature>
<feature type="compositionally biased region" description="Basic residues" evidence="2">
    <location>
        <begin position="77"/>
        <end position="99"/>
    </location>
</feature>
<evidence type="ECO:0000313" key="6">
    <source>
        <dbReference type="Proteomes" id="UP000807371"/>
    </source>
</evidence>
<dbReference type="Pfam" id="PF07228">
    <property type="entry name" value="SpoIIE"/>
    <property type="match status" value="1"/>
</dbReference>
<name>A0ABS0NKM3_9ACTN</name>